<evidence type="ECO:0000313" key="3">
    <source>
        <dbReference type="Proteomes" id="UP001149140"/>
    </source>
</evidence>
<evidence type="ECO:0000259" key="1">
    <source>
        <dbReference type="Pfam" id="PF04993"/>
    </source>
</evidence>
<protein>
    <submittedName>
        <fullName evidence="2">TfoX/Sxy family protein</fullName>
    </submittedName>
</protein>
<organism evidence="2 3">
    <name type="scientific">Solirubrobacter ginsenosidimutans</name>
    <dbReference type="NCBI Taxonomy" id="490573"/>
    <lineage>
        <taxon>Bacteria</taxon>
        <taxon>Bacillati</taxon>
        <taxon>Actinomycetota</taxon>
        <taxon>Thermoleophilia</taxon>
        <taxon>Solirubrobacterales</taxon>
        <taxon>Solirubrobacteraceae</taxon>
        <taxon>Solirubrobacter</taxon>
    </lineage>
</organism>
<dbReference type="Gene3D" id="3.30.1460.30">
    <property type="entry name" value="YgaC/TfoX-N like chaperone"/>
    <property type="match status" value="1"/>
</dbReference>
<gene>
    <name evidence="2" type="ORF">OM076_16220</name>
</gene>
<evidence type="ECO:0000313" key="2">
    <source>
        <dbReference type="EMBL" id="MDA0161820.1"/>
    </source>
</evidence>
<dbReference type="AlphaFoldDB" id="A0A9X3S097"/>
<keyword evidence="3" id="KW-1185">Reference proteome</keyword>
<dbReference type="EMBL" id="JAPDOD010000014">
    <property type="protein sequence ID" value="MDA0161820.1"/>
    <property type="molecule type" value="Genomic_DNA"/>
</dbReference>
<reference evidence="2" key="1">
    <citation type="submission" date="2022-10" db="EMBL/GenBank/DDBJ databases">
        <title>The WGS of Solirubrobacter ginsenosidimutans DSM 21036.</title>
        <authorList>
            <person name="Jiang Z."/>
        </authorList>
    </citation>
    <scope>NUCLEOTIDE SEQUENCE</scope>
    <source>
        <strain evidence="2">DSM 21036</strain>
    </source>
</reference>
<dbReference type="SUPFAM" id="SSF159894">
    <property type="entry name" value="YgaC/TfoX-N like"/>
    <property type="match status" value="1"/>
</dbReference>
<proteinExistence type="predicted"/>
<feature type="domain" description="TfoX N-terminal" evidence="1">
    <location>
        <begin position="17"/>
        <end position="103"/>
    </location>
</feature>
<dbReference type="Pfam" id="PF04993">
    <property type="entry name" value="TfoX_N"/>
    <property type="match status" value="1"/>
</dbReference>
<dbReference type="InterPro" id="IPR007076">
    <property type="entry name" value="TfoX_N"/>
</dbReference>
<dbReference type="Proteomes" id="UP001149140">
    <property type="component" value="Unassembled WGS sequence"/>
</dbReference>
<comment type="caution">
    <text evidence="2">The sequence shown here is derived from an EMBL/GenBank/DDBJ whole genome shotgun (WGS) entry which is preliminary data.</text>
</comment>
<dbReference type="RefSeq" id="WP_270041038.1">
    <property type="nucleotide sequence ID" value="NZ_JAPDOD010000014.1"/>
</dbReference>
<accession>A0A9X3S097</accession>
<sequence length="111" mass="12278">MAYDEQLEARVNDLIHARPGVIERKMFGGVGWTLNGNMAVGIMRTDHLCVRLPPEEVDEAIRAPFVHEFGRPGAKPMKGFVLIEPAGLEDDATLAEWIERGTARALELPAK</sequence>
<name>A0A9X3S097_9ACTN</name>